<proteinExistence type="predicted"/>
<evidence type="ECO:0000313" key="2">
    <source>
        <dbReference type="Proteomes" id="UP000499080"/>
    </source>
</evidence>
<sequence>MLEYCFSGFWFDYNPDDVCNLSSILKDSENYFGSPNFDQLMNTTLYLSDDEDHIVRLSCFQNFKRHQRSLELDICNALRFSRLSWVFNAEFKAQRPTLAFLCQRLGTIIYPVRNMGI</sequence>
<comment type="caution">
    <text evidence="1">The sequence shown here is derived from an EMBL/GenBank/DDBJ whole genome shotgun (WGS) entry which is preliminary data.</text>
</comment>
<dbReference type="AlphaFoldDB" id="A0A4Y2N6C9"/>
<protein>
    <submittedName>
        <fullName evidence="1">Uncharacterized protein</fullName>
    </submittedName>
</protein>
<gene>
    <name evidence="1" type="ORF">AVEN_237807_1</name>
</gene>
<keyword evidence="2" id="KW-1185">Reference proteome</keyword>
<organism evidence="1 2">
    <name type="scientific">Araneus ventricosus</name>
    <name type="common">Orbweaver spider</name>
    <name type="synonym">Epeira ventricosa</name>
    <dbReference type="NCBI Taxonomy" id="182803"/>
    <lineage>
        <taxon>Eukaryota</taxon>
        <taxon>Metazoa</taxon>
        <taxon>Ecdysozoa</taxon>
        <taxon>Arthropoda</taxon>
        <taxon>Chelicerata</taxon>
        <taxon>Arachnida</taxon>
        <taxon>Araneae</taxon>
        <taxon>Araneomorphae</taxon>
        <taxon>Entelegynae</taxon>
        <taxon>Araneoidea</taxon>
        <taxon>Araneidae</taxon>
        <taxon>Araneus</taxon>
    </lineage>
</organism>
<reference evidence="1 2" key="1">
    <citation type="journal article" date="2019" name="Sci. Rep.">
        <title>Orb-weaving spider Araneus ventricosus genome elucidates the spidroin gene catalogue.</title>
        <authorList>
            <person name="Kono N."/>
            <person name="Nakamura H."/>
            <person name="Ohtoshi R."/>
            <person name="Moran D.A.P."/>
            <person name="Shinohara A."/>
            <person name="Yoshida Y."/>
            <person name="Fujiwara M."/>
            <person name="Mori M."/>
            <person name="Tomita M."/>
            <person name="Arakawa K."/>
        </authorList>
    </citation>
    <scope>NUCLEOTIDE SEQUENCE [LARGE SCALE GENOMIC DNA]</scope>
</reference>
<evidence type="ECO:0000313" key="1">
    <source>
        <dbReference type="EMBL" id="GBN34239.1"/>
    </source>
</evidence>
<dbReference type="EMBL" id="BGPR01008500">
    <property type="protein sequence ID" value="GBN34239.1"/>
    <property type="molecule type" value="Genomic_DNA"/>
</dbReference>
<accession>A0A4Y2N6C9</accession>
<dbReference type="Proteomes" id="UP000499080">
    <property type="component" value="Unassembled WGS sequence"/>
</dbReference>
<name>A0A4Y2N6C9_ARAVE</name>